<evidence type="ECO:0000259" key="1">
    <source>
        <dbReference type="Pfam" id="PF14911"/>
    </source>
</evidence>
<dbReference type="GO" id="GO:0031297">
    <property type="term" value="P:replication fork processing"/>
    <property type="evidence" value="ECO:0007669"/>
    <property type="project" value="InterPro"/>
</dbReference>
<dbReference type="PANTHER" id="PTHR28547:SF1">
    <property type="entry name" value="PROTEIN MMS22-LIKE"/>
    <property type="match status" value="1"/>
</dbReference>
<accession>A0A7R9K9N2</accession>
<evidence type="ECO:0000313" key="2">
    <source>
        <dbReference type="EMBL" id="CAD7614313.1"/>
    </source>
</evidence>
<protein>
    <recommendedName>
        <fullName evidence="1">MMS22-like C-terminal domain-containing protein</fullName>
    </recommendedName>
</protein>
<dbReference type="EMBL" id="OE849922">
    <property type="protein sequence ID" value="CAD7614313.1"/>
    <property type="molecule type" value="Genomic_DNA"/>
</dbReference>
<dbReference type="PANTHER" id="PTHR28547">
    <property type="entry name" value="PROTEIN MMS22-LIKE"/>
    <property type="match status" value="1"/>
</dbReference>
<dbReference type="AlphaFoldDB" id="A0A7R9K9N2"/>
<dbReference type="InterPro" id="IPR042320">
    <property type="entry name" value="MMS22-like"/>
</dbReference>
<dbReference type="GO" id="GO:0043596">
    <property type="term" value="C:nuclear replication fork"/>
    <property type="evidence" value="ECO:0007669"/>
    <property type="project" value="TreeGrafter"/>
</dbReference>
<sequence>MTGQKWAGGERGHQCYCLPRAPITLATALIYRGQGLRFLTVLTRECNDDEVVLQLVMELCLSHILKEAVREVTRVQQHLAFGLLNELLKSPLIDQNKQIRETFLNTLVGLYSHMAFSSQPLFQLLTKLARNYPKLIACTLPDLQREIKTVELSRGVAFDQSLRTAMSLIQAIVSQE</sequence>
<feature type="domain" description="MMS22-like C-terminal" evidence="1">
    <location>
        <begin position="33"/>
        <end position="171"/>
    </location>
</feature>
<dbReference type="GO" id="GO:0000724">
    <property type="term" value="P:double-strand break repair via homologous recombination"/>
    <property type="evidence" value="ECO:0007669"/>
    <property type="project" value="InterPro"/>
</dbReference>
<reference evidence="2" key="1">
    <citation type="submission" date="2020-11" db="EMBL/GenBank/DDBJ databases">
        <authorList>
            <person name="Tran Van P."/>
        </authorList>
    </citation>
    <scope>NUCLEOTIDE SEQUENCE</scope>
</reference>
<gene>
    <name evidence="2" type="ORF">TGEB3V08_LOCUS11398</name>
</gene>
<dbReference type="Pfam" id="PF14911">
    <property type="entry name" value="MMS22L_C"/>
    <property type="match status" value="1"/>
</dbReference>
<proteinExistence type="predicted"/>
<dbReference type="InterPro" id="IPR029424">
    <property type="entry name" value="MMS22L_C"/>
</dbReference>
<organism evidence="2">
    <name type="scientific">Timema genevievae</name>
    <name type="common">Walking stick</name>
    <dbReference type="NCBI Taxonomy" id="629358"/>
    <lineage>
        <taxon>Eukaryota</taxon>
        <taxon>Metazoa</taxon>
        <taxon>Ecdysozoa</taxon>
        <taxon>Arthropoda</taxon>
        <taxon>Hexapoda</taxon>
        <taxon>Insecta</taxon>
        <taxon>Pterygota</taxon>
        <taxon>Neoptera</taxon>
        <taxon>Polyneoptera</taxon>
        <taxon>Phasmatodea</taxon>
        <taxon>Timematodea</taxon>
        <taxon>Timematoidea</taxon>
        <taxon>Timematidae</taxon>
        <taxon>Timema</taxon>
    </lineage>
</organism>
<name>A0A7R9K9N2_TIMGE</name>